<keyword evidence="2" id="KW-0472">Membrane</keyword>
<accession>A0A6G1IN90</accession>
<sequence>MIAIANCAQYDDVSLNEDERDAVVAADASCSDHQRATPHNLKSPMSPLHHEEPLLNRRSFDLDITAGAMPQEVDRNSQSSGKSALRMLQMFKWKPLLIMVATLLLGIGLAAGYHIYYSWLGGQDSAPARANGLCDT</sequence>
<reference evidence="3" key="1">
    <citation type="journal article" date="2020" name="Stud. Mycol.">
        <title>101 Dothideomycetes genomes: a test case for predicting lifestyles and emergence of pathogens.</title>
        <authorList>
            <person name="Haridas S."/>
            <person name="Albert R."/>
            <person name="Binder M."/>
            <person name="Bloem J."/>
            <person name="Labutti K."/>
            <person name="Salamov A."/>
            <person name="Andreopoulos B."/>
            <person name="Baker S."/>
            <person name="Barry K."/>
            <person name="Bills G."/>
            <person name="Bluhm B."/>
            <person name="Cannon C."/>
            <person name="Castanera R."/>
            <person name="Culley D."/>
            <person name="Daum C."/>
            <person name="Ezra D."/>
            <person name="Gonzalez J."/>
            <person name="Henrissat B."/>
            <person name="Kuo A."/>
            <person name="Liang C."/>
            <person name="Lipzen A."/>
            <person name="Lutzoni F."/>
            <person name="Magnuson J."/>
            <person name="Mondo S."/>
            <person name="Nolan M."/>
            <person name="Ohm R."/>
            <person name="Pangilinan J."/>
            <person name="Park H.-J."/>
            <person name="Ramirez L."/>
            <person name="Alfaro M."/>
            <person name="Sun H."/>
            <person name="Tritt A."/>
            <person name="Yoshinaga Y."/>
            <person name="Zwiers L.-H."/>
            <person name="Turgeon B."/>
            <person name="Goodwin S."/>
            <person name="Spatafora J."/>
            <person name="Crous P."/>
            <person name="Grigoriev I."/>
        </authorList>
    </citation>
    <scope>NUCLEOTIDE SEQUENCE</scope>
    <source>
        <strain evidence="3">CBS 122367</strain>
    </source>
</reference>
<evidence type="ECO:0000256" key="2">
    <source>
        <dbReference type="SAM" id="Phobius"/>
    </source>
</evidence>
<protein>
    <submittedName>
        <fullName evidence="3">Uncharacterized protein</fullName>
    </submittedName>
</protein>
<evidence type="ECO:0000313" key="3">
    <source>
        <dbReference type="EMBL" id="KAF2679339.1"/>
    </source>
</evidence>
<evidence type="ECO:0000313" key="4">
    <source>
        <dbReference type="Proteomes" id="UP000799291"/>
    </source>
</evidence>
<organism evidence="3 4">
    <name type="scientific">Lentithecium fluviatile CBS 122367</name>
    <dbReference type="NCBI Taxonomy" id="1168545"/>
    <lineage>
        <taxon>Eukaryota</taxon>
        <taxon>Fungi</taxon>
        <taxon>Dikarya</taxon>
        <taxon>Ascomycota</taxon>
        <taxon>Pezizomycotina</taxon>
        <taxon>Dothideomycetes</taxon>
        <taxon>Pleosporomycetidae</taxon>
        <taxon>Pleosporales</taxon>
        <taxon>Massarineae</taxon>
        <taxon>Lentitheciaceae</taxon>
        <taxon>Lentithecium</taxon>
    </lineage>
</organism>
<dbReference type="EMBL" id="MU005604">
    <property type="protein sequence ID" value="KAF2679339.1"/>
    <property type="molecule type" value="Genomic_DNA"/>
</dbReference>
<keyword evidence="2" id="KW-1133">Transmembrane helix</keyword>
<keyword evidence="4" id="KW-1185">Reference proteome</keyword>
<keyword evidence="2" id="KW-0812">Transmembrane</keyword>
<feature type="region of interest" description="Disordered" evidence="1">
    <location>
        <begin position="29"/>
        <end position="49"/>
    </location>
</feature>
<dbReference type="AlphaFoldDB" id="A0A6G1IN90"/>
<dbReference type="Proteomes" id="UP000799291">
    <property type="component" value="Unassembled WGS sequence"/>
</dbReference>
<proteinExistence type="predicted"/>
<feature type="transmembrane region" description="Helical" evidence="2">
    <location>
        <begin position="96"/>
        <end position="116"/>
    </location>
</feature>
<gene>
    <name evidence="3" type="ORF">K458DRAFT_408196</name>
</gene>
<name>A0A6G1IN90_9PLEO</name>
<evidence type="ECO:0000256" key="1">
    <source>
        <dbReference type="SAM" id="MobiDB-lite"/>
    </source>
</evidence>